<accession>A0ABW5JI62</accession>
<dbReference type="CDD" id="cd04301">
    <property type="entry name" value="NAT_SF"/>
    <property type="match status" value="1"/>
</dbReference>
<evidence type="ECO:0000313" key="3">
    <source>
        <dbReference type="Proteomes" id="UP001597460"/>
    </source>
</evidence>
<dbReference type="EMBL" id="JBHULI010000024">
    <property type="protein sequence ID" value="MFD2532428.1"/>
    <property type="molecule type" value="Genomic_DNA"/>
</dbReference>
<dbReference type="Pfam" id="PF14542">
    <property type="entry name" value="Acetyltransf_CG"/>
    <property type="match status" value="1"/>
</dbReference>
<dbReference type="Proteomes" id="UP001597460">
    <property type="component" value="Unassembled WGS sequence"/>
</dbReference>
<dbReference type="EC" id="2.3.1.-" evidence="2"/>
<dbReference type="GO" id="GO:0016746">
    <property type="term" value="F:acyltransferase activity"/>
    <property type="evidence" value="ECO:0007669"/>
    <property type="project" value="UniProtKB-KW"/>
</dbReference>
<organism evidence="2 3">
    <name type="scientific">Gracilimonas halophila</name>
    <dbReference type="NCBI Taxonomy" id="1834464"/>
    <lineage>
        <taxon>Bacteria</taxon>
        <taxon>Pseudomonadati</taxon>
        <taxon>Balneolota</taxon>
        <taxon>Balneolia</taxon>
        <taxon>Balneolales</taxon>
        <taxon>Balneolaceae</taxon>
        <taxon>Gracilimonas</taxon>
    </lineage>
</organism>
<gene>
    <name evidence="2" type="ORF">ACFSVN_08225</name>
</gene>
<keyword evidence="2" id="KW-0808">Transferase</keyword>
<comment type="caution">
    <text evidence="2">The sequence shown here is derived from an EMBL/GenBank/DDBJ whole genome shotgun (WGS) entry which is preliminary data.</text>
</comment>
<dbReference type="PANTHER" id="PTHR31435">
    <property type="entry name" value="PROTEIN NATD1"/>
    <property type="match status" value="1"/>
</dbReference>
<evidence type="ECO:0000313" key="2">
    <source>
        <dbReference type="EMBL" id="MFD2532428.1"/>
    </source>
</evidence>
<dbReference type="RefSeq" id="WP_390300872.1">
    <property type="nucleotide sequence ID" value="NZ_JBHULI010000024.1"/>
</dbReference>
<protein>
    <submittedName>
        <fullName evidence="2">GNAT family N-acetyltransferase</fullName>
        <ecNumber evidence="2">2.3.1.-</ecNumber>
    </submittedName>
</protein>
<name>A0ABW5JI62_9BACT</name>
<keyword evidence="2" id="KW-0012">Acyltransferase</keyword>
<dbReference type="InterPro" id="IPR031165">
    <property type="entry name" value="GNAT_YJDJ"/>
</dbReference>
<keyword evidence="3" id="KW-1185">Reference proteome</keyword>
<dbReference type="InterPro" id="IPR045057">
    <property type="entry name" value="Gcn5-rel_NAT"/>
</dbReference>
<sequence>MEIQHRSTESKGEFFIEKDGKRIAEMTYSKAGETKIIIDHTEVSDAGRGKGYGKQLVKKGVEFARENDLKIMPLCPFAKAIIHKNPEFQDVL</sequence>
<dbReference type="InterPro" id="IPR016181">
    <property type="entry name" value="Acyl_CoA_acyltransferase"/>
</dbReference>
<dbReference type="PROSITE" id="PS51729">
    <property type="entry name" value="GNAT_YJDJ"/>
    <property type="match status" value="1"/>
</dbReference>
<proteinExistence type="predicted"/>
<feature type="domain" description="N-acetyltransferase" evidence="1">
    <location>
        <begin position="6"/>
        <end position="92"/>
    </location>
</feature>
<dbReference type="PANTHER" id="PTHR31435:SF10">
    <property type="entry name" value="BSR4717 PROTEIN"/>
    <property type="match status" value="1"/>
</dbReference>
<evidence type="ECO:0000259" key="1">
    <source>
        <dbReference type="PROSITE" id="PS51729"/>
    </source>
</evidence>
<dbReference type="SUPFAM" id="SSF55729">
    <property type="entry name" value="Acyl-CoA N-acyltransferases (Nat)"/>
    <property type="match status" value="1"/>
</dbReference>
<reference evidence="3" key="1">
    <citation type="journal article" date="2019" name="Int. J. Syst. Evol. Microbiol.">
        <title>The Global Catalogue of Microorganisms (GCM) 10K type strain sequencing project: providing services to taxonomists for standard genome sequencing and annotation.</title>
        <authorList>
            <consortium name="The Broad Institute Genomics Platform"/>
            <consortium name="The Broad Institute Genome Sequencing Center for Infectious Disease"/>
            <person name="Wu L."/>
            <person name="Ma J."/>
        </authorList>
    </citation>
    <scope>NUCLEOTIDE SEQUENCE [LARGE SCALE GENOMIC DNA]</scope>
    <source>
        <strain evidence="3">KCTC 52042</strain>
    </source>
</reference>
<dbReference type="Gene3D" id="3.40.630.30">
    <property type="match status" value="1"/>
</dbReference>